<comment type="subcellular location">
    <subcellularLocation>
        <location evidence="1">Nucleus</location>
    </subcellularLocation>
</comment>
<dbReference type="PANTHER" id="PTHR11630:SF47">
    <property type="entry name" value="DNA HELICASE MCM8"/>
    <property type="match status" value="1"/>
</dbReference>
<evidence type="ECO:0000256" key="11">
    <source>
        <dbReference type="ARBA" id="ARBA00023242"/>
    </source>
</evidence>
<dbReference type="GO" id="GO:0000724">
    <property type="term" value="P:double-strand break repair via homologous recombination"/>
    <property type="evidence" value="ECO:0007669"/>
    <property type="project" value="UniProtKB-ARBA"/>
</dbReference>
<sequence>MTGLDRVELQLVRRLWGEYFESEEVYIDGDPRLQDIERFKSLLTEGGPCHKLVRSHDLSIVTAVTFDLQEFCRRSAGAVPDFHQRLTHAPDKTLGCLGLALCLARAAAHPLLDTAAAAPRIAARLSAPPSAATDIGRLRSLLVGKFVTVTGNVVRASSVAPLVTRAEFECARCGAVQARRFAEGKFAPPVRCVGANCKARTFELLRETAVTVDYQRLRLQEIEGDSTEPGRVPRTLEEEVQEDLVDLCIPSEVEVQEDLVDLCIPADVVEAQEDLVDLCIPGDVVEVQEDLVDLCIPGDVVTVSGTVRSVNAELASGRFGKNAKASGLYLLYLRANCVTNARGVGGGARDGDDKTIQQFTQEDLDEIRAVASVHPSPFELIVASLCPGIFGHELVKAGLVLALAGDIGDEVPTRSDAHVLVVGDPGLGKSQMLQAVSAAAPRSVYVCGNTARRVTAATGLTVTLTKDGGDVGLESGALVLADQGVCCAGALVLADQGVCCIDEFDKMGCDPTALLEAMEQQRISIAKGGIVASLSARCSVVAAANPAGGHYSRGRTVAENLKMGAALLSRFDLVFILVDSPDDGHDKRLSEHIMRLHKIGAGGGGGSGSQGGASQQQTPAGPRDALPPHQRSSVQQTPADPRDALPPLRAGADADATLSQRLRRVVQACGGDVLPQPLLRKYIAYARRYCAPRLSKAAARELQKLYLVMRAEAAGGRLRHASALQKLYLVMRAEAAGGRSTPITTRQLESMVRLSQARAKADLREEVSVQDALDVIHMMQESLLEAHMNDAGAVDFVRGRGASLPKQIKAFVAALNVASDRKGSALFQEKELREIAQQRLNPPVADFGGFLEVLRSECYLLKRGAKVYQLQTSSFSQASAR</sequence>
<evidence type="ECO:0000256" key="12">
    <source>
        <dbReference type="ARBA" id="ARBA00042306"/>
    </source>
</evidence>
<dbReference type="InterPro" id="IPR033762">
    <property type="entry name" value="MCM_OB"/>
</dbReference>
<comment type="similarity">
    <text evidence="2 14">Belongs to the MCM family.</text>
</comment>
<comment type="caution">
    <text evidence="17">The sequence shown here is derived from an EMBL/GenBank/DDBJ whole genome shotgun (WGS) entry which is preliminary data.</text>
</comment>
<protein>
    <recommendedName>
        <fullName evidence="3">DNA helicase</fullName>
        <ecNumber evidence="3">3.6.4.12</ecNumber>
    </recommendedName>
    <alternativeName>
        <fullName evidence="12">Minichromosome maintenance 8</fullName>
    </alternativeName>
</protein>
<name>A0A836CFT0_9STRA</name>
<dbReference type="SMART" id="SM00350">
    <property type="entry name" value="MCM"/>
    <property type="match status" value="1"/>
</dbReference>
<dbReference type="PROSITE" id="PS50051">
    <property type="entry name" value="MCM_2"/>
    <property type="match status" value="1"/>
</dbReference>
<dbReference type="InterPro" id="IPR012340">
    <property type="entry name" value="NA-bd_OB-fold"/>
</dbReference>
<dbReference type="EC" id="3.6.4.12" evidence="3"/>
<dbReference type="Gene3D" id="2.40.50.140">
    <property type="entry name" value="Nucleic acid-binding proteins"/>
    <property type="match status" value="2"/>
</dbReference>
<dbReference type="GO" id="GO:0017116">
    <property type="term" value="F:single-stranded DNA helicase activity"/>
    <property type="evidence" value="ECO:0007669"/>
    <property type="project" value="TreeGrafter"/>
</dbReference>
<evidence type="ECO:0000256" key="13">
    <source>
        <dbReference type="ARBA" id="ARBA00047995"/>
    </source>
</evidence>
<evidence type="ECO:0000256" key="4">
    <source>
        <dbReference type="ARBA" id="ARBA00022741"/>
    </source>
</evidence>
<keyword evidence="9 14" id="KW-0238">DNA-binding</keyword>
<organism evidence="17 18">
    <name type="scientific">Tribonema minus</name>
    <dbReference type="NCBI Taxonomy" id="303371"/>
    <lineage>
        <taxon>Eukaryota</taxon>
        <taxon>Sar</taxon>
        <taxon>Stramenopiles</taxon>
        <taxon>Ochrophyta</taxon>
        <taxon>PX clade</taxon>
        <taxon>Xanthophyceae</taxon>
        <taxon>Tribonematales</taxon>
        <taxon>Tribonemataceae</taxon>
        <taxon>Tribonema</taxon>
    </lineage>
</organism>
<dbReference type="InterPro" id="IPR003593">
    <property type="entry name" value="AAA+_ATPase"/>
</dbReference>
<dbReference type="PANTHER" id="PTHR11630">
    <property type="entry name" value="DNA REPLICATION LICENSING FACTOR MCM FAMILY MEMBER"/>
    <property type="match status" value="1"/>
</dbReference>
<keyword evidence="5" id="KW-0227">DNA damage</keyword>
<dbReference type="Pfam" id="PF00493">
    <property type="entry name" value="MCM"/>
    <property type="match status" value="2"/>
</dbReference>
<evidence type="ECO:0000259" key="16">
    <source>
        <dbReference type="PROSITE" id="PS50051"/>
    </source>
</evidence>
<dbReference type="GO" id="GO:0005634">
    <property type="term" value="C:nucleus"/>
    <property type="evidence" value="ECO:0007669"/>
    <property type="project" value="UniProtKB-SubCell"/>
</dbReference>
<evidence type="ECO:0000313" key="17">
    <source>
        <dbReference type="EMBL" id="KAG5184900.1"/>
    </source>
</evidence>
<feature type="compositionally biased region" description="Gly residues" evidence="15">
    <location>
        <begin position="600"/>
        <end position="611"/>
    </location>
</feature>
<dbReference type="GO" id="GO:0042555">
    <property type="term" value="C:MCM complex"/>
    <property type="evidence" value="ECO:0007669"/>
    <property type="project" value="TreeGrafter"/>
</dbReference>
<dbReference type="InterPro" id="IPR027417">
    <property type="entry name" value="P-loop_NTPase"/>
</dbReference>
<dbReference type="FunFam" id="2.20.28.10:FF:000007">
    <property type="entry name" value="DNA helicase MCM8 isoform X1"/>
    <property type="match status" value="1"/>
</dbReference>
<gene>
    <name evidence="17" type="ORF">JKP88DRAFT_313386</name>
</gene>
<keyword evidence="10" id="KW-0234">DNA repair</keyword>
<dbReference type="PRINTS" id="PR01657">
    <property type="entry name" value="MCMFAMILY"/>
</dbReference>
<evidence type="ECO:0000256" key="15">
    <source>
        <dbReference type="SAM" id="MobiDB-lite"/>
    </source>
</evidence>
<evidence type="ECO:0000256" key="2">
    <source>
        <dbReference type="ARBA" id="ARBA00008010"/>
    </source>
</evidence>
<dbReference type="Pfam" id="PF17855">
    <property type="entry name" value="MCM_lid"/>
    <property type="match status" value="1"/>
</dbReference>
<dbReference type="PROSITE" id="PS00847">
    <property type="entry name" value="MCM_1"/>
    <property type="match status" value="1"/>
</dbReference>
<dbReference type="InterPro" id="IPR056875">
    <property type="entry name" value="MCM8/REC_WHD"/>
</dbReference>
<evidence type="ECO:0000256" key="1">
    <source>
        <dbReference type="ARBA" id="ARBA00004123"/>
    </source>
</evidence>
<comment type="catalytic activity">
    <reaction evidence="13">
        <text>ATP + H2O = ADP + phosphate + H(+)</text>
        <dbReference type="Rhea" id="RHEA:13065"/>
        <dbReference type="ChEBI" id="CHEBI:15377"/>
        <dbReference type="ChEBI" id="CHEBI:15378"/>
        <dbReference type="ChEBI" id="CHEBI:30616"/>
        <dbReference type="ChEBI" id="CHEBI:43474"/>
        <dbReference type="ChEBI" id="CHEBI:456216"/>
        <dbReference type="EC" id="3.6.4.12"/>
    </reaction>
</comment>
<evidence type="ECO:0000256" key="8">
    <source>
        <dbReference type="ARBA" id="ARBA00022840"/>
    </source>
</evidence>
<dbReference type="GO" id="GO:0003697">
    <property type="term" value="F:single-stranded DNA binding"/>
    <property type="evidence" value="ECO:0007669"/>
    <property type="project" value="TreeGrafter"/>
</dbReference>
<evidence type="ECO:0000256" key="5">
    <source>
        <dbReference type="ARBA" id="ARBA00022763"/>
    </source>
</evidence>
<keyword evidence="4 14" id="KW-0547">Nucleotide-binding</keyword>
<keyword evidence="7" id="KW-0347">Helicase</keyword>
<dbReference type="Proteomes" id="UP000664859">
    <property type="component" value="Unassembled WGS sequence"/>
</dbReference>
<dbReference type="InterPro" id="IPR018525">
    <property type="entry name" value="MCM_CS"/>
</dbReference>
<evidence type="ECO:0000256" key="7">
    <source>
        <dbReference type="ARBA" id="ARBA00022806"/>
    </source>
</evidence>
<keyword evidence="18" id="KW-1185">Reference proteome</keyword>
<keyword evidence="11" id="KW-0539">Nucleus</keyword>
<dbReference type="SUPFAM" id="SSF50249">
    <property type="entry name" value="Nucleic acid-binding proteins"/>
    <property type="match status" value="1"/>
</dbReference>
<dbReference type="InterPro" id="IPR041562">
    <property type="entry name" value="MCM_lid"/>
</dbReference>
<evidence type="ECO:0000256" key="10">
    <source>
        <dbReference type="ARBA" id="ARBA00023204"/>
    </source>
</evidence>
<dbReference type="InterPro" id="IPR001208">
    <property type="entry name" value="MCM_dom"/>
</dbReference>
<dbReference type="GO" id="GO:0006260">
    <property type="term" value="P:DNA replication"/>
    <property type="evidence" value="ECO:0007669"/>
    <property type="project" value="InterPro"/>
</dbReference>
<keyword evidence="6" id="KW-0378">Hydrolase</keyword>
<evidence type="ECO:0000256" key="14">
    <source>
        <dbReference type="RuleBase" id="RU004070"/>
    </source>
</evidence>
<dbReference type="SUPFAM" id="SSF52540">
    <property type="entry name" value="P-loop containing nucleoside triphosphate hydrolases"/>
    <property type="match status" value="1"/>
</dbReference>
<feature type="domain" description="MCM C-terminal AAA(+) ATPase" evidence="16">
    <location>
        <begin position="377"/>
        <end position="593"/>
    </location>
</feature>
<dbReference type="CDD" id="cd22247">
    <property type="entry name" value="MCM8_WHD"/>
    <property type="match status" value="1"/>
</dbReference>
<accession>A0A836CFT0</accession>
<evidence type="ECO:0000256" key="6">
    <source>
        <dbReference type="ARBA" id="ARBA00022801"/>
    </source>
</evidence>
<dbReference type="OrthoDB" id="422555at2759"/>
<dbReference type="Pfam" id="PF17207">
    <property type="entry name" value="MCM_OB"/>
    <property type="match status" value="1"/>
</dbReference>
<feature type="region of interest" description="Disordered" evidence="15">
    <location>
        <begin position="600"/>
        <end position="649"/>
    </location>
</feature>
<dbReference type="GO" id="GO:0016787">
    <property type="term" value="F:hydrolase activity"/>
    <property type="evidence" value="ECO:0007669"/>
    <property type="project" value="UniProtKB-KW"/>
</dbReference>
<dbReference type="GO" id="GO:0005524">
    <property type="term" value="F:ATP binding"/>
    <property type="evidence" value="ECO:0007669"/>
    <property type="project" value="UniProtKB-KW"/>
</dbReference>
<dbReference type="AlphaFoldDB" id="A0A836CFT0"/>
<dbReference type="Gene3D" id="2.20.28.10">
    <property type="match status" value="1"/>
</dbReference>
<reference evidence="17" key="1">
    <citation type="submission" date="2021-02" db="EMBL/GenBank/DDBJ databases">
        <title>First Annotated Genome of the Yellow-green Alga Tribonema minus.</title>
        <authorList>
            <person name="Mahan K.M."/>
        </authorList>
    </citation>
    <scope>NUCLEOTIDE SEQUENCE</scope>
    <source>
        <strain evidence="17">UTEX B ZZ1240</strain>
    </source>
</reference>
<proteinExistence type="inferred from homology"/>
<dbReference type="Gene3D" id="3.40.50.300">
    <property type="entry name" value="P-loop containing nucleotide triphosphate hydrolases"/>
    <property type="match status" value="2"/>
</dbReference>
<dbReference type="Pfam" id="PF25051">
    <property type="entry name" value="WHD_MCM8"/>
    <property type="match status" value="1"/>
</dbReference>
<evidence type="ECO:0000256" key="9">
    <source>
        <dbReference type="ARBA" id="ARBA00023125"/>
    </source>
</evidence>
<dbReference type="EMBL" id="JAFCMP010000146">
    <property type="protein sequence ID" value="KAG5184900.1"/>
    <property type="molecule type" value="Genomic_DNA"/>
</dbReference>
<evidence type="ECO:0000256" key="3">
    <source>
        <dbReference type="ARBA" id="ARBA00012551"/>
    </source>
</evidence>
<dbReference type="InterPro" id="IPR031327">
    <property type="entry name" value="MCM"/>
</dbReference>
<dbReference type="SMART" id="SM00382">
    <property type="entry name" value="AAA"/>
    <property type="match status" value="1"/>
</dbReference>
<keyword evidence="8 14" id="KW-0067">ATP-binding</keyword>
<evidence type="ECO:0000313" key="18">
    <source>
        <dbReference type="Proteomes" id="UP000664859"/>
    </source>
</evidence>